<feature type="region of interest" description="Disordered" evidence="1">
    <location>
        <begin position="1"/>
        <end position="71"/>
    </location>
</feature>
<feature type="region of interest" description="Disordered" evidence="1">
    <location>
        <begin position="949"/>
        <end position="985"/>
    </location>
</feature>
<sequence>MANIGSGVVPQNPFHHGSTSQAQHQTPPPNSEGLWPFPLPGSGRGSSDGSRTLGSTTSSATHSQQASGEPNRAAQYHLFTENFGTGTGLTGPGGAFLTNLSSIDGTFQYQPVGDIRQFPNVPNRIAPSPVNGQFAVQPQPWTAAQLPQGRNGLPQTNQPAYQQRTPPGVPQQNAGAAQNQYAPTQNPFLSPQPSAVLAFPSPNSTTQAIIPPLPTPAYGAEFSGYPQMMNFVSPTVGPSPFTMMPGNHHPAQQFPPNQHPIFFVNAPGPGGATSGTTGPDLAGVIQAAISASAAFQGVPMEVVGQPFAPQGGFNVLPPGVVNVIPVGNGFLVVPAASTGFGVPSAGSGAQGGGTPSTNNGLAPSVFPQQNSVTTTAAPTAIHAANYQTVAQHPNPANHPHLLPSYTSTTEPFPSLDPWSVLQSNTEESTGTRERTVTAPAPSESGAPSHNRTSSSRTSRPAHGAQPSHNPEGQATRKNTAAAPGVSATNPTLSPPHARMRMKGSPSWPRTATADRSNITLPPATTTATASSMDAKSSANPPSTEAQPNAVKVSTVSTNPVPQPTTVVAPAPGSGSKPRSRPISLIPQPTSRQRSRSANSAQGPPQLATAGPDPSPVSPANPFLTPKHSPSSIQVQSISSPGAESPSDSLLGQSAPLTPDSVVGRSVAHENPRPSDQPPVGVNREGTSIPLLAAPTIGTPNRRDRRSNSLRSVPRPNLPVLTNPFSTSAGPVGVQVTMGASSSTSPPESAPKNVVVDTIGSRDTENSPDTRNQTGLPSPPTTIPSPESADSRVLAGSPQTPEGQTGPFSVSTLASPLGTAGNSNADSGPFSVDNSHHMSQDNVSSHLSAIDGDGVTDDKLTHQKESSVPSGSSDVLSDLGGHQSRMKRIVLDTRGVLTANGLASSNNRVIGHRKSLSYDYGGSTGELDAVGQRNKPPRLLQLGNISEAFPASPTGGFQGSSSGATPSDGTVAEFPYTSGGTKAVGR</sequence>
<feature type="compositionally biased region" description="Low complexity" evidence="1">
    <location>
        <begin position="628"/>
        <end position="640"/>
    </location>
</feature>
<feature type="compositionally biased region" description="Low complexity" evidence="1">
    <location>
        <begin position="552"/>
        <end position="571"/>
    </location>
</feature>
<dbReference type="EMBL" id="KQ965747">
    <property type="protein sequence ID" value="KXS17431.1"/>
    <property type="molecule type" value="Genomic_DNA"/>
</dbReference>
<dbReference type="Proteomes" id="UP000070544">
    <property type="component" value="Unassembled WGS sequence"/>
</dbReference>
<feature type="region of interest" description="Disordered" evidence="1">
    <location>
        <begin position="144"/>
        <end position="189"/>
    </location>
</feature>
<name>A0A139AKV6_GONPJ</name>
<feature type="region of interest" description="Disordered" evidence="1">
    <location>
        <begin position="344"/>
        <end position="367"/>
    </location>
</feature>
<dbReference type="STRING" id="1344416.A0A139AKV6"/>
<protein>
    <submittedName>
        <fullName evidence="2">Uncharacterized protein</fullName>
    </submittedName>
</protein>
<feature type="compositionally biased region" description="Polar residues" evidence="1">
    <location>
        <begin position="507"/>
        <end position="519"/>
    </location>
</feature>
<feature type="compositionally biased region" description="Polar residues" evidence="1">
    <location>
        <begin position="466"/>
        <end position="478"/>
    </location>
</feature>
<evidence type="ECO:0000313" key="2">
    <source>
        <dbReference type="EMBL" id="KXS17431.1"/>
    </source>
</evidence>
<accession>A0A139AKV6</accession>
<feature type="compositionally biased region" description="Polar residues" evidence="1">
    <location>
        <begin position="766"/>
        <end position="775"/>
    </location>
</feature>
<feature type="compositionally biased region" description="Polar residues" evidence="1">
    <location>
        <begin position="796"/>
        <end position="825"/>
    </location>
</feature>
<feature type="compositionally biased region" description="Low complexity" evidence="1">
    <location>
        <begin position="739"/>
        <end position="750"/>
    </location>
</feature>
<feature type="compositionally biased region" description="Low complexity" evidence="1">
    <location>
        <begin position="170"/>
        <end position="183"/>
    </location>
</feature>
<feature type="compositionally biased region" description="Basic and acidic residues" evidence="1">
    <location>
        <begin position="855"/>
        <end position="864"/>
    </location>
</feature>
<feature type="compositionally biased region" description="Low complexity" evidence="1">
    <location>
        <begin position="865"/>
        <end position="879"/>
    </location>
</feature>
<proteinExistence type="predicted"/>
<evidence type="ECO:0000256" key="1">
    <source>
        <dbReference type="SAM" id="MobiDB-lite"/>
    </source>
</evidence>
<feature type="region of interest" description="Disordered" evidence="1">
    <location>
        <begin position="391"/>
        <end position="879"/>
    </location>
</feature>
<feature type="compositionally biased region" description="Low complexity" evidence="1">
    <location>
        <begin position="392"/>
        <end position="403"/>
    </location>
</feature>
<keyword evidence="3" id="KW-1185">Reference proteome</keyword>
<feature type="compositionally biased region" description="Polar residues" evidence="1">
    <location>
        <begin position="645"/>
        <end position="655"/>
    </location>
</feature>
<organism evidence="2 3">
    <name type="scientific">Gonapodya prolifera (strain JEL478)</name>
    <name type="common">Monoblepharis prolifera</name>
    <dbReference type="NCBI Taxonomy" id="1344416"/>
    <lineage>
        <taxon>Eukaryota</taxon>
        <taxon>Fungi</taxon>
        <taxon>Fungi incertae sedis</taxon>
        <taxon>Chytridiomycota</taxon>
        <taxon>Chytridiomycota incertae sedis</taxon>
        <taxon>Monoblepharidomycetes</taxon>
        <taxon>Monoblepharidales</taxon>
        <taxon>Gonapodyaceae</taxon>
        <taxon>Gonapodya</taxon>
    </lineage>
</organism>
<feature type="compositionally biased region" description="Low complexity" evidence="1">
    <location>
        <begin position="523"/>
        <end position="538"/>
    </location>
</feature>
<feature type="compositionally biased region" description="Low complexity" evidence="1">
    <location>
        <begin position="45"/>
        <end position="67"/>
    </location>
</feature>
<feature type="compositionally biased region" description="Polar residues" evidence="1">
    <location>
        <begin position="958"/>
        <end position="967"/>
    </location>
</feature>
<evidence type="ECO:0000313" key="3">
    <source>
        <dbReference type="Proteomes" id="UP000070544"/>
    </source>
</evidence>
<reference evidence="2 3" key="1">
    <citation type="journal article" date="2015" name="Genome Biol. Evol.">
        <title>Phylogenomic analyses indicate that early fungi evolved digesting cell walls of algal ancestors of land plants.</title>
        <authorList>
            <person name="Chang Y."/>
            <person name="Wang S."/>
            <person name="Sekimoto S."/>
            <person name="Aerts A.L."/>
            <person name="Choi C."/>
            <person name="Clum A."/>
            <person name="LaButti K.M."/>
            <person name="Lindquist E.A."/>
            <person name="Yee Ngan C."/>
            <person name="Ohm R.A."/>
            <person name="Salamov A.A."/>
            <person name="Grigoriev I.V."/>
            <person name="Spatafora J.W."/>
            <person name="Berbee M.L."/>
        </authorList>
    </citation>
    <scope>NUCLEOTIDE SEQUENCE [LARGE SCALE GENOMIC DNA]</scope>
    <source>
        <strain evidence="2 3">JEL478</strain>
    </source>
</reference>
<feature type="compositionally biased region" description="Polar residues" evidence="1">
    <location>
        <begin position="153"/>
        <end position="165"/>
    </location>
</feature>
<gene>
    <name evidence="2" type="ORF">M427DRAFT_30552</name>
</gene>
<feature type="compositionally biased region" description="Polar residues" evidence="1">
    <location>
        <begin position="355"/>
        <end position="367"/>
    </location>
</feature>
<dbReference type="AlphaFoldDB" id="A0A139AKV6"/>